<protein>
    <recommendedName>
        <fullName evidence="2">DNA mismatch repair protein MutS connector domain-containing protein</fullName>
    </recommendedName>
</protein>
<dbReference type="InterPro" id="IPR036678">
    <property type="entry name" value="MutS_con_dom_sf"/>
</dbReference>
<dbReference type="GO" id="GO:0006298">
    <property type="term" value="P:mismatch repair"/>
    <property type="evidence" value="ECO:0007669"/>
    <property type="project" value="InterPro"/>
</dbReference>
<evidence type="ECO:0000313" key="4">
    <source>
        <dbReference type="Proteomes" id="UP000243579"/>
    </source>
</evidence>
<feature type="compositionally biased region" description="Basic and acidic residues" evidence="1">
    <location>
        <begin position="1"/>
        <end position="28"/>
    </location>
</feature>
<dbReference type="Proteomes" id="UP000243579">
    <property type="component" value="Unassembled WGS sequence"/>
</dbReference>
<proteinExistence type="predicted"/>
<dbReference type="Pfam" id="PF05188">
    <property type="entry name" value="MutS_II"/>
    <property type="match status" value="1"/>
</dbReference>
<evidence type="ECO:0000256" key="1">
    <source>
        <dbReference type="SAM" id="MobiDB-lite"/>
    </source>
</evidence>
<feature type="region of interest" description="Disordered" evidence="1">
    <location>
        <begin position="1"/>
        <end position="32"/>
    </location>
</feature>
<dbReference type="AlphaFoldDB" id="A0A1V9Y5D5"/>
<keyword evidence="4" id="KW-1185">Reference proteome</keyword>
<dbReference type="EMBL" id="JNBR01002859">
    <property type="protein sequence ID" value="OQR80907.1"/>
    <property type="molecule type" value="Genomic_DNA"/>
</dbReference>
<dbReference type="OrthoDB" id="166201at2759"/>
<name>A0A1V9Y5D5_ACHHY</name>
<evidence type="ECO:0000259" key="2">
    <source>
        <dbReference type="Pfam" id="PF05188"/>
    </source>
</evidence>
<accession>A0A1V9Y5D5</accession>
<dbReference type="STRING" id="1202772.A0A1V9Y5D5"/>
<dbReference type="GO" id="GO:0005524">
    <property type="term" value="F:ATP binding"/>
    <property type="evidence" value="ECO:0007669"/>
    <property type="project" value="InterPro"/>
</dbReference>
<reference evidence="3 4" key="1">
    <citation type="journal article" date="2014" name="Genome Biol. Evol.">
        <title>The secreted proteins of Achlya hypogyna and Thraustotheca clavata identify the ancestral oomycete secretome and reveal gene acquisitions by horizontal gene transfer.</title>
        <authorList>
            <person name="Misner I."/>
            <person name="Blouin N."/>
            <person name="Leonard G."/>
            <person name="Richards T.A."/>
            <person name="Lane C.E."/>
        </authorList>
    </citation>
    <scope>NUCLEOTIDE SEQUENCE [LARGE SCALE GENOMIC DNA]</scope>
    <source>
        <strain evidence="3 4">ATCC 48635</strain>
    </source>
</reference>
<feature type="domain" description="DNA mismatch repair protein MutS connector" evidence="2">
    <location>
        <begin position="41"/>
        <end position="164"/>
    </location>
</feature>
<evidence type="ECO:0000313" key="3">
    <source>
        <dbReference type="EMBL" id="OQR80907.1"/>
    </source>
</evidence>
<gene>
    <name evidence="3" type="ORF">ACHHYP_17054</name>
</gene>
<dbReference type="Gene3D" id="3.30.420.110">
    <property type="entry name" value="MutS, connector domain"/>
    <property type="match status" value="1"/>
</dbReference>
<dbReference type="GO" id="GO:0030983">
    <property type="term" value="F:mismatched DNA binding"/>
    <property type="evidence" value="ECO:0007669"/>
    <property type="project" value="InterPro"/>
</dbReference>
<sequence length="188" mass="21356">MDKRFRGEDMVRGKRPERTKMGVREKTPRVSTASRSHSHCIAVIAEGRNREIAICCVDLNMPHEMHISNMVDSRTFIETITLLEVYQPAEMLMVDTGTPRQLHVEVKKRFKNSTCRVVAIARNQTKGAEDLKRVAMNSFDTSLLKNYVVMGAVACLMKYVEFIQGVYIAQKTVKVSPRRGLLIRLSNG</sequence>
<comment type="caution">
    <text evidence="3">The sequence shown here is derived from an EMBL/GenBank/DDBJ whole genome shotgun (WGS) entry which is preliminary data.</text>
</comment>
<dbReference type="InterPro" id="IPR007860">
    <property type="entry name" value="DNA_mmatch_repair_MutS_con_dom"/>
</dbReference>
<organism evidence="3 4">
    <name type="scientific">Achlya hypogyna</name>
    <name type="common">Oomycete</name>
    <name type="synonym">Protoachlya hypogyna</name>
    <dbReference type="NCBI Taxonomy" id="1202772"/>
    <lineage>
        <taxon>Eukaryota</taxon>
        <taxon>Sar</taxon>
        <taxon>Stramenopiles</taxon>
        <taxon>Oomycota</taxon>
        <taxon>Saprolegniomycetes</taxon>
        <taxon>Saprolegniales</taxon>
        <taxon>Achlyaceae</taxon>
        <taxon>Achlya</taxon>
    </lineage>
</organism>